<dbReference type="PANTHER" id="PTHR43727">
    <property type="entry name" value="DIAMINOPIMELATE DECARBOXYLASE"/>
    <property type="match status" value="1"/>
</dbReference>
<keyword evidence="6 12" id="KW-0456">Lyase</keyword>
<feature type="binding site" evidence="12">
    <location>
        <position position="388"/>
    </location>
    <ligand>
        <name>substrate</name>
    </ligand>
</feature>
<evidence type="ECO:0000313" key="17">
    <source>
        <dbReference type="EMBL" id="OAA92966.1"/>
    </source>
</evidence>
<dbReference type="HAMAP" id="MF_02120">
    <property type="entry name" value="LysA"/>
    <property type="match status" value="1"/>
</dbReference>
<evidence type="ECO:0000256" key="4">
    <source>
        <dbReference type="ARBA" id="ARBA00022898"/>
    </source>
</evidence>
<dbReference type="PRINTS" id="PR01181">
    <property type="entry name" value="DAPDCRBXLASE"/>
</dbReference>
<evidence type="ECO:0000256" key="10">
    <source>
        <dbReference type="ARBA" id="ARBA00066427"/>
    </source>
</evidence>
<dbReference type="NCBIfam" id="TIGR01048">
    <property type="entry name" value="lysA"/>
    <property type="match status" value="1"/>
</dbReference>
<feature type="binding site" evidence="12">
    <location>
        <position position="332"/>
    </location>
    <ligand>
        <name>substrate</name>
    </ligand>
</feature>
<gene>
    <name evidence="12 17" type="primary">lysA</name>
    <name evidence="18" type="ORF">CLCOS_40510</name>
    <name evidence="17" type="ORF">WX73_00283</name>
</gene>
<dbReference type="GO" id="GO:0008836">
    <property type="term" value="F:diaminopimelate decarboxylase activity"/>
    <property type="evidence" value="ECO:0007669"/>
    <property type="project" value="UniProtKB-UniRule"/>
</dbReference>
<feature type="domain" description="Orn/DAP/Arg decarboxylase 2 N-terminal" evidence="16">
    <location>
        <begin position="40"/>
        <end position="294"/>
    </location>
</feature>
<name>A0A162LFW3_9CLOT</name>
<comment type="function">
    <text evidence="12">Specifically catalyzes the decarboxylation of meso-diaminopimelate (meso-DAP) to L-lysine.</text>
</comment>
<evidence type="ECO:0000259" key="15">
    <source>
        <dbReference type="Pfam" id="PF00278"/>
    </source>
</evidence>
<dbReference type="UniPathway" id="UPA00034">
    <property type="reaction ID" value="UER00027"/>
</dbReference>
<evidence type="ECO:0000313" key="19">
    <source>
        <dbReference type="Proteomes" id="UP000077384"/>
    </source>
</evidence>
<dbReference type="InterPro" id="IPR002986">
    <property type="entry name" value="DAP_deCOOHase_LysA"/>
</dbReference>
<dbReference type="Pfam" id="PF02784">
    <property type="entry name" value="Orn_Arg_deC_N"/>
    <property type="match status" value="1"/>
</dbReference>
<comment type="cofactor">
    <cofactor evidence="1 12 13 14">
        <name>pyridoxal 5'-phosphate</name>
        <dbReference type="ChEBI" id="CHEBI:597326"/>
    </cofactor>
</comment>
<evidence type="ECO:0000256" key="14">
    <source>
        <dbReference type="RuleBase" id="RU003738"/>
    </source>
</evidence>
<evidence type="ECO:0000256" key="13">
    <source>
        <dbReference type="PIRSR" id="PIRSR600183-50"/>
    </source>
</evidence>
<dbReference type="FunFam" id="3.20.20.10:FF:000003">
    <property type="entry name" value="Diaminopimelate decarboxylase"/>
    <property type="match status" value="1"/>
</dbReference>
<dbReference type="AlphaFoldDB" id="A0A162LFW3"/>
<dbReference type="SUPFAM" id="SSF50621">
    <property type="entry name" value="Alanine racemase C-terminal domain-like"/>
    <property type="match status" value="1"/>
</dbReference>
<dbReference type="Pfam" id="PF00278">
    <property type="entry name" value="Orn_DAP_Arg_deC"/>
    <property type="match status" value="1"/>
</dbReference>
<reference evidence="17 19" key="1">
    <citation type="journal article" date="2015" name="Biotechnol. Bioeng.">
        <title>Genome sequence and phenotypic characterization of Caulobacter segnis.</title>
        <authorList>
            <person name="Patel S."/>
            <person name="Fletcher B."/>
            <person name="Scott D.C."/>
            <person name="Ely B."/>
        </authorList>
    </citation>
    <scope>NUCLEOTIDE SEQUENCE [LARGE SCALE GENOMIC DNA]</scope>
    <source>
        <strain evidence="17 19">PS02</strain>
    </source>
</reference>
<dbReference type="GO" id="GO:0030170">
    <property type="term" value="F:pyridoxal phosphate binding"/>
    <property type="evidence" value="ECO:0007669"/>
    <property type="project" value="UniProtKB-UniRule"/>
</dbReference>
<evidence type="ECO:0000256" key="6">
    <source>
        <dbReference type="ARBA" id="ARBA00023239"/>
    </source>
</evidence>
<accession>A0A162LFW3</accession>
<dbReference type="PRINTS" id="PR01179">
    <property type="entry name" value="ODADCRBXLASE"/>
</dbReference>
<sequence length="431" mass="48007">MKMMGSMEIRNNVLYIGGMSTGELVKEFKTPLYVMDEELVRDRCRRYYKSFEADKANKVTYAGKAFLTLAMCQIINSEGLYLDVVSDGELYTALKSGFPMEKVYFHGNNKTLDEIDMGVKLGVGKFVVDNFYEMEKINSAAKKYGKIQEILLRVTPGIEAHTHDYIKTGQIDSKFGFTMLNNEVMNIIKNAVDFPNLKFAGIHCHIGSQIFETKPYEDEVEIMLNLVKKVKDELGCEVEELDLGGGFGIYYTEGDKPKSVEDFCSIILQKAKEKAKELDLKLPTLVIEPGRSIIGNAGTTLYTVGSIKNIPGVRKYVSVDGGMADNIRPALYGAKYECVLANRVNDSVKETVTIAGKSCESGDILIKDVELPESKSGDILAVFTTGAYGYSMSSNYNKIPKPAAVLVKEGKERLIAKRQTFEDLIENEIML</sequence>
<proteinExistence type="inferred from homology"/>
<reference evidence="18 20" key="2">
    <citation type="journal article" date="2016" name="Front. Microbiol.">
        <title>Industrial Acetogenic Biocatalysts: A Comparative Metabolic and Genomic Analysis.</title>
        <authorList>
            <person name="Bengelsdorf F."/>
            <person name="Poehlein A."/>
            <person name="Sonja S."/>
            <person name="Erz C."/>
            <person name="Hummel T."/>
            <person name="Hoffmeister S."/>
            <person name="Daniel R."/>
            <person name="Durre P."/>
        </authorList>
    </citation>
    <scope>NUCLEOTIDE SEQUENCE [LARGE SCALE GENOMIC DNA]</scope>
    <source>
        <strain evidence="18 20">PTA-10522</strain>
    </source>
</reference>
<dbReference type="Proteomes" id="UP000093694">
    <property type="component" value="Unassembled WGS sequence"/>
</dbReference>
<dbReference type="InterPro" id="IPR029066">
    <property type="entry name" value="PLP-binding_barrel"/>
</dbReference>
<keyword evidence="3 12" id="KW-0210">Decarboxylase</keyword>
<keyword evidence="4 12" id="KW-0663">Pyridoxal phosphate</keyword>
<dbReference type="PATRIC" id="fig|1705578.3.peg.666"/>
<feature type="active site" description="Proton donor" evidence="13">
    <location>
        <position position="359"/>
    </location>
</feature>
<evidence type="ECO:0000256" key="8">
    <source>
        <dbReference type="ARBA" id="ARBA00060643"/>
    </source>
</evidence>
<feature type="binding site" evidence="12">
    <location>
        <position position="360"/>
    </location>
    <ligand>
        <name>substrate</name>
    </ligand>
</feature>
<dbReference type="Proteomes" id="UP000077384">
    <property type="component" value="Unassembled WGS sequence"/>
</dbReference>
<feature type="binding site" evidence="12">
    <location>
        <begin position="288"/>
        <end position="291"/>
    </location>
    <ligand>
        <name>pyridoxal 5'-phosphate</name>
        <dbReference type="ChEBI" id="CHEBI:597326"/>
    </ligand>
</feature>
<dbReference type="InterPro" id="IPR022657">
    <property type="entry name" value="De-COase2_CS"/>
</dbReference>
<evidence type="ECO:0000256" key="11">
    <source>
        <dbReference type="ARBA" id="ARBA00074972"/>
    </source>
</evidence>
<dbReference type="FunFam" id="2.40.37.10:FF:000003">
    <property type="entry name" value="Diaminopimelate decarboxylase"/>
    <property type="match status" value="1"/>
</dbReference>
<evidence type="ECO:0000313" key="20">
    <source>
        <dbReference type="Proteomes" id="UP000093694"/>
    </source>
</evidence>
<dbReference type="GO" id="GO:0009089">
    <property type="term" value="P:lysine biosynthetic process via diaminopimelate"/>
    <property type="evidence" value="ECO:0007669"/>
    <property type="project" value="UniProtKB-UniRule"/>
</dbReference>
<organism evidence="17 19">
    <name type="scientific">Clostridium coskatii</name>
    <dbReference type="NCBI Taxonomy" id="1705578"/>
    <lineage>
        <taxon>Bacteria</taxon>
        <taxon>Bacillati</taxon>
        <taxon>Bacillota</taxon>
        <taxon>Clostridia</taxon>
        <taxon>Eubacteriales</taxon>
        <taxon>Clostridiaceae</taxon>
        <taxon>Clostridium</taxon>
    </lineage>
</organism>
<comment type="catalytic activity">
    <reaction evidence="7 12 14">
        <text>meso-2,6-diaminopimelate + H(+) = L-lysine + CO2</text>
        <dbReference type="Rhea" id="RHEA:15101"/>
        <dbReference type="ChEBI" id="CHEBI:15378"/>
        <dbReference type="ChEBI" id="CHEBI:16526"/>
        <dbReference type="ChEBI" id="CHEBI:32551"/>
        <dbReference type="ChEBI" id="CHEBI:57791"/>
        <dbReference type="EC" id="4.1.1.20"/>
    </reaction>
</comment>
<dbReference type="PROSITE" id="PS00879">
    <property type="entry name" value="ODR_DC_2_2"/>
    <property type="match status" value="1"/>
</dbReference>
<comment type="subunit">
    <text evidence="12">Homodimer.</text>
</comment>
<feature type="modified residue" description="N6-(pyridoxal phosphate)lysine" evidence="12 13">
    <location>
        <position position="64"/>
    </location>
</feature>
<dbReference type="CDD" id="cd06828">
    <property type="entry name" value="PLPDE_III_DapDC"/>
    <property type="match status" value="1"/>
</dbReference>
<dbReference type="Gene3D" id="3.20.20.10">
    <property type="entry name" value="Alanine racemase"/>
    <property type="match status" value="1"/>
</dbReference>
<evidence type="ECO:0000256" key="12">
    <source>
        <dbReference type="HAMAP-Rule" id="MF_02120"/>
    </source>
</evidence>
<evidence type="ECO:0000256" key="9">
    <source>
        <dbReference type="ARBA" id="ARBA00060983"/>
    </source>
</evidence>
<feature type="binding site" evidence="12">
    <location>
        <position position="246"/>
    </location>
    <ligand>
        <name>pyridoxal 5'-phosphate</name>
        <dbReference type="ChEBI" id="CHEBI:597326"/>
    </ligand>
</feature>
<feature type="domain" description="Orn/DAP/Arg decarboxylase 2 C-terminal" evidence="15">
    <location>
        <begin position="33"/>
        <end position="386"/>
    </location>
</feature>
<protein>
    <recommendedName>
        <fullName evidence="11 12">Diaminopimelate decarboxylase</fullName>
        <shortName evidence="12">DAP decarboxylase</shortName>
        <shortName evidence="12">DAPDC</shortName>
        <ecNumber evidence="10 12">4.1.1.20</ecNumber>
    </recommendedName>
</protein>
<evidence type="ECO:0000259" key="16">
    <source>
        <dbReference type="Pfam" id="PF02784"/>
    </source>
</evidence>
<dbReference type="EMBL" id="LITQ01000015">
    <property type="protein sequence ID" value="OAA92966.1"/>
    <property type="molecule type" value="Genomic_DNA"/>
</dbReference>
<comment type="similarity">
    <text evidence="9 12">Belongs to the Orn/Lys/Arg decarboxylase class-II family. LysA subfamily.</text>
</comment>
<dbReference type="EC" id="4.1.1.20" evidence="10 12"/>
<dbReference type="SUPFAM" id="SSF51419">
    <property type="entry name" value="PLP-binding barrel"/>
    <property type="match status" value="1"/>
</dbReference>
<evidence type="ECO:0000256" key="7">
    <source>
        <dbReference type="ARBA" id="ARBA00050464"/>
    </source>
</evidence>
<dbReference type="InterPro" id="IPR022643">
    <property type="entry name" value="De-COase2_C"/>
</dbReference>
<comment type="caution">
    <text evidence="17">The sequence shown here is derived from an EMBL/GenBank/DDBJ whole genome shotgun (WGS) entry which is preliminary data.</text>
</comment>
<keyword evidence="5 12" id="KW-0457">Lysine biosynthesis</keyword>
<evidence type="ECO:0000313" key="18">
    <source>
        <dbReference type="EMBL" id="OBR90492.1"/>
    </source>
</evidence>
<dbReference type="Gene3D" id="2.40.37.10">
    <property type="entry name" value="Lyase, Ornithine Decarboxylase, Chain A, domain 1"/>
    <property type="match status" value="1"/>
</dbReference>
<feature type="binding site" evidence="12">
    <location>
        <position position="291"/>
    </location>
    <ligand>
        <name>substrate</name>
    </ligand>
</feature>
<keyword evidence="20" id="KW-1185">Reference proteome</keyword>
<evidence type="ECO:0000256" key="2">
    <source>
        <dbReference type="ARBA" id="ARBA00022605"/>
    </source>
</evidence>
<keyword evidence="2 12" id="KW-0028">Amino-acid biosynthesis</keyword>
<evidence type="ECO:0000256" key="5">
    <source>
        <dbReference type="ARBA" id="ARBA00023154"/>
    </source>
</evidence>
<dbReference type="InterPro" id="IPR000183">
    <property type="entry name" value="Orn/DAP/Arg_de-COase"/>
</dbReference>
<dbReference type="InterPro" id="IPR009006">
    <property type="entry name" value="Ala_racemase/Decarboxylase_C"/>
</dbReference>
<evidence type="ECO:0000256" key="3">
    <source>
        <dbReference type="ARBA" id="ARBA00022793"/>
    </source>
</evidence>
<comment type="pathway">
    <text evidence="8 12 14">Amino-acid biosynthesis; L-lysine biosynthesis via DAP pathway; L-lysine from DL-2,6-diaminopimelate: step 1/1.</text>
</comment>
<feature type="binding site" evidence="12">
    <location>
        <position position="328"/>
    </location>
    <ligand>
        <name>substrate</name>
    </ligand>
</feature>
<evidence type="ECO:0000256" key="1">
    <source>
        <dbReference type="ARBA" id="ARBA00001933"/>
    </source>
</evidence>
<dbReference type="EMBL" id="LROR01000095">
    <property type="protein sequence ID" value="OBR90492.1"/>
    <property type="molecule type" value="Genomic_DNA"/>
</dbReference>
<dbReference type="PANTHER" id="PTHR43727:SF2">
    <property type="entry name" value="GROUP IV DECARBOXYLASE"/>
    <property type="match status" value="1"/>
</dbReference>
<dbReference type="InterPro" id="IPR022644">
    <property type="entry name" value="De-COase2_N"/>
</dbReference>
<feature type="binding site" evidence="12">
    <location>
        <position position="388"/>
    </location>
    <ligand>
        <name>pyridoxal 5'-phosphate</name>
        <dbReference type="ChEBI" id="CHEBI:597326"/>
    </ligand>
</feature>